<organism evidence="12 13">
    <name type="scientific">Musa acuminata subsp. malaccensis</name>
    <name type="common">Wild banana</name>
    <name type="synonym">Musa malaccensis</name>
    <dbReference type="NCBI Taxonomy" id="214687"/>
    <lineage>
        <taxon>Eukaryota</taxon>
        <taxon>Viridiplantae</taxon>
        <taxon>Streptophyta</taxon>
        <taxon>Embryophyta</taxon>
        <taxon>Tracheophyta</taxon>
        <taxon>Spermatophyta</taxon>
        <taxon>Magnoliopsida</taxon>
        <taxon>Liliopsida</taxon>
        <taxon>Zingiberales</taxon>
        <taxon>Musaceae</taxon>
        <taxon>Musa</taxon>
    </lineage>
</organism>
<evidence type="ECO:0000256" key="4">
    <source>
        <dbReference type="ARBA" id="ARBA00022723"/>
    </source>
</evidence>
<dbReference type="Proteomes" id="UP000012960">
    <property type="component" value="Unplaced"/>
</dbReference>
<evidence type="ECO:0000256" key="3">
    <source>
        <dbReference type="ARBA" id="ARBA00022679"/>
    </source>
</evidence>
<evidence type="ECO:0000256" key="5">
    <source>
        <dbReference type="ARBA" id="ARBA00022771"/>
    </source>
</evidence>
<dbReference type="OMA" id="SHVGNDQ"/>
<dbReference type="SUPFAM" id="SSF57850">
    <property type="entry name" value="RING/U-box"/>
    <property type="match status" value="1"/>
</dbReference>
<feature type="compositionally biased region" description="Low complexity" evidence="9">
    <location>
        <begin position="103"/>
        <end position="117"/>
    </location>
</feature>
<evidence type="ECO:0000256" key="1">
    <source>
        <dbReference type="ARBA" id="ARBA00000900"/>
    </source>
</evidence>
<feature type="compositionally biased region" description="Basic and acidic residues" evidence="9">
    <location>
        <begin position="270"/>
        <end position="281"/>
    </location>
</feature>
<feature type="compositionally biased region" description="Polar residues" evidence="9">
    <location>
        <begin position="418"/>
        <end position="427"/>
    </location>
</feature>
<feature type="region of interest" description="Disordered" evidence="9">
    <location>
        <begin position="99"/>
        <end position="140"/>
    </location>
</feature>
<evidence type="ECO:0000313" key="12">
    <source>
        <dbReference type="EnsemblPlants" id="Ma06_p05420.3"/>
    </source>
</evidence>
<feature type="compositionally biased region" description="Low complexity" evidence="9">
    <location>
        <begin position="302"/>
        <end position="320"/>
    </location>
</feature>
<evidence type="ECO:0000313" key="11">
    <source>
        <dbReference type="EMBL" id="CAG1845364.1"/>
    </source>
</evidence>
<keyword evidence="5 8" id="KW-0863">Zinc-finger</keyword>
<evidence type="ECO:0000313" key="13">
    <source>
        <dbReference type="Proteomes" id="UP000012960"/>
    </source>
</evidence>
<sequence length="590" mass="65671">MVIFTPYCRTNSTIVFNFTICPTFNFEMDEHVVKRADGGQSFSMRSGIVFKDQNNEDRSIQRRDRLGCRTRHNTVRGAQIDTQEKSKYARASFHAMNGKVIARSSSKSSSTSRGYGRSFKEQPNQKILRGSAVAETSSKQDEIDKLTNIECLKNLNSDDSRRGKEHLEYTATVIGPLETEDTTESTISDSVWKPHRQINGNFGSGKQDPSSRSFMRCPNMAYTYASHPAKPVAQRLSSGAEGCGLNRLSCTSISDVLSSGASSSGFTHHGRVDTVRKRPSEGESSTSRCKGAGASSTERYVVSMHTGSGSSSSSMSKVTHQPVSRRTRNQPTTGDGSVSVGTGRASTGESQRRLSAQADYNILPLDEPIMLPQYQRNQFSLAEAPPESSSRSSHAFRNSYERPVSSSQTFRSRSMSQPEDNNTQMLFGSSGDGYHHFNVEGIAEALLALEHIEQDDELTYEQLSVLETSLFFCGLSFHDQHRALRMDIENMSYEELLALEEKMGTVSTALSEEQLSKCLKRNLYEPTYQATGIAVCGDENMKCSICQEEFIREQEVGELQCEHLYHATCIEQWLRRKNWCPICKSSALPL</sequence>
<evidence type="ECO:0000256" key="8">
    <source>
        <dbReference type="PROSITE-ProRule" id="PRU00175"/>
    </source>
</evidence>
<name>A0A804JCZ0_MUSAM</name>
<keyword evidence="7" id="KW-0862">Zinc</keyword>
<dbReference type="PROSITE" id="PS50089">
    <property type="entry name" value="ZF_RING_2"/>
    <property type="match status" value="1"/>
</dbReference>
<feature type="domain" description="RING-type" evidence="10">
    <location>
        <begin position="543"/>
        <end position="584"/>
    </location>
</feature>
<accession>A0A804JCZ0</accession>
<gene>
    <name evidence="11" type="ORF">GSMUA_151590.1</name>
</gene>
<dbReference type="FunCoup" id="A0A804JCZ0">
    <property type="interactions" value="1242"/>
</dbReference>
<dbReference type="PANTHER" id="PTHR22937:SF136">
    <property type="entry name" value="RING-TYPE E3 UBIQUITIN TRANSFERASE"/>
    <property type="match status" value="1"/>
</dbReference>
<keyword evidence="13" id="KW-1185">Reference proteome</keyword>
<dbReference type="EC" id="2.3.2.27" evidence="2"/>
<dbReference type="InParanoid" id="A0A804JCZ0"/>
<feature type="region of interest" description="Disordered" evidence="9">
    <location>
        <begin position="381"/>
        <end position="428"/>
    </location>
</feature>
<reference evidence="11" key="1">
    <citation type="submission" date="2021-03" db="EMBL/GenBank/DDBJ databases">
        <authorList>
            <consortium name="Genoscope - CEA"/>
            <person name="William W."/>
        </authorList>
    </citation>
    <scope>NUCLEOTIDE SEQUENCE</scope>
    <source>
        <strain evidence="11">Doubled-haploid Pahang</strain>
    </source>
</reference>
<dbReference type="SMART" id="SM00184">
    <property type="entry name" value="RING"/>
    <property type="match status" value="1"/>
</dbReference>
<reference evidence="12" key="2">
    <citation type="submission" date="2021-05" db="UniProtKB">
        <authorList>
            <consortium name="EnsemblPlants"/>
        </authorList>
    </citation>
    <scope>IDENTIFICATION</scope>
    <source>
        <strain evidence="12">subsp. malaccensis</strain>
    </source>
</reference>
<protein>
    <recommendedName>
        <fullName evidence="2">RING-type E3 ubiquitin transferase</fullName>
        <ecNumber evidence="2">2.3.2.27</ecNumber>
    </recommendedName>
</protein>
<evidence type="ECO:0000256" key="7">
    <source>
        <dbReference type="ARBA" id="ARBA00022833"/>
    </source>
</evidence>
<feature type="compositionally biased region" description="Polar residues" evidence="9">
    <location>
        <begin position="282"/>
        <end position="298"/>
    </location>
</feature>
<evidence type="ECO:0000259" key="10">
    <source>
        <dbReference type="PROSITE" id="PS50089"/>
    </source>
</evidence>
<dbReference type="KEGG" id="mus:135581673"/>
<dbReference type="GO" id="GO:0008270">
    <property type="term" value="F:zinc ion binding"/>
    <property type="evidence" value="ECO:0007669"/>
    <property type="project" value="UniProtKB-KW"/>
</dbReference>
<keyword evidence="3" id="KW-0808">Transferase</keyword>
<feature type="region of interest" description="Disordered" evidence="9">
    <location>
        <begin position="259"/>
        <end position="355"/>
    </location>
</feature>
<keyword evidence="6" id="KW-0833">Ubl conjugation pathway</keyword>
<comment type="catalytic activity">
    <reaction evidence="1">
        <text>S-ubiquitinyl-[E2 ubiquitin-conjugating enzyme]-L-cysteine + [acceptor protein]-L-lysine = [E2 ubiquitin-conjugating enzyme]-L-cysteine + N(6)-ubiquitinyl-[acceptor protein]-L-lysine.</text>
        <dbReference type="EC" id="2.3.2.27"/>
    </reaction>
</comment>
<dbReference type="InterPro" id="IPR045191">
    <property type="entry name" value="MBR1/2-like"/>
</dbReference>
<feature type="compositionally biased region" description="Low complexity" evidence="9">
    <location>
        <begin position="405"/>
        <end position="417"/>
    </location>
</feature>
<evidence type="ECO:0000256" key="6">
    <source>
        <dbReference type="ARBA" id="ARBA00022786"/>
    </source>
</evidence>
<dbReference type="Pfam" id="PF13639">
    <property type="entry name" value="zf-RING_2"/>
    <property type="match status" value="1"/>
</dbReference>
<dbReference type="EMBL" id="HG996471">
    <property type="protein sequence ID" value="CAG1845364.1"/>
    <property type="molecule type" value="Genomic_DNA"/>
</dbReference>
<dbReference type="AlphaFoldDB" id="A0A804JCZ0"/>
<dbReference type="EnsemblPlants" id="Ma06_t05420.3">
    <property type="protein sequence ID" value="Ma06_p05420.3"/>
    <property type="gene ID" value="Ma06_g05420"/>
</dbReference>
<dbReference type="OrthoDB" id="8062037at2759"/>
<keyword evidence="4" id="KW-0479">Metal-binding</keyword>
<proteinExistence type="predicted"/>
<dbReference type="PANTHER" id="PTHR22937">
    <property type="entry name" value="E3 UBIQUITIN-PROTEIN LIGASE RNF165"/>
    <property type="match status" value="1"/>
</dbReference>
<dbReference type="GO" id="GO:0061630">
    <property type="term" value="F:ubiquitin protein ligase activity"/>
    <property type="evidence" value="ECO:0000318"/>
    <property type="project" value="GO_Central"/>
</dbReference>
<dbReference type="InterPro" id="IPR013083">
    <property type="entry name" value="Znf_RING/FYVE/PHD"/>
</dbReference>
<feature type="compositionally biased region" description="Low complexity" evidence="9">
    <location>
        <begin position="381"/>
        <end position="398"/>
    </location>
</feature>
<dbReference type="Gene3D" id="3.30.40.10">
    <property type="entry name" value="Zinc/RING finger domain, C3HC4 (zinc finger)"/>
    <property type="match status" value="1"/>
</dbReference>
<evidence type="ECO:0000256" key="9">
    <source>
        <dbReference type="SAM" id="MobiDB-lite"/>
    </source>
</evidence>
<dbReference type="InterPro" id="IPR001841">
    <property type="entry name" value="Znf_RING"/>
</dbReference>
<evidence type="ECO:0000256" key="2">
    <source>
        <dbReference type="ARBA" id="ARBA00012483"/>
    </source>
</evidence>
<feature type="compositionally biased region" description="Low complexity" evidence="9">
    <location>
        <begin position="332"/>
        <end position="343"/>
    </location>
</feature>
<dbReference type="Gramene" id="Ma06_t05420.3">
    <property type="protein sequence ID" value="Ma06_p05420.3"/>
    <property type="gene ID" value="Ma06_g05420"/>
</dbReference>